<dbReference type="eggNOG" id="ENOG502QPQ7">
    <property type="taxonomic scope" value="Eukaryota"/>
</dbReference>
<proteinExistence type="predicted"/>
<dbReference type="PhylomeDB" id="B4G8B7"/>
<dbReference type="STRING" id="7234.B4G8B7"/>
<dbReference type="InterPro" id="IPR013761">
    <property type="entry name" value="SAM/pointed_sf"/>
</dbReference>
<dbReference type="GO" id="GO:0042802">
    <property type="term" value="F:identical protein binding"/>
    <property type="evidence" value="ECO:0007669"/>
    <property type="project" value="EnsemblMetazoa"/>
</dbReference>
<protein>
    <submittedName>
        <fullName evidence="2">GL19272</fullName>
    </submittedName>
</protein>
<gene>
    <name evidence="2" type="primary">Dper\GL19272</name>
    <name evidence="2" type="ORF">Dper_GL19272</name>
</gene>
<sequence length="308" mass="35861">MNKYQEGEELRELLQSWDLTDLIPRLEEETINVEELQMMKRHHLDELMSNFRMGTRIRFEHHLELWRRSLNVPLQGVHWSRPHCHGCRCATIQLQTDCASDCGKSDISLTERHSPRETVPDAMQPILEPVQILSTSPVTNLNVEVQYRTVPDAMQPILEPVQILSTSPVTNSNVEDGGEYVPGEDLGVTVLGILQAEYIKSQTLLELVGQQEELSAEQRQLLIQLICSYFEDHQLHLSLHHSYKLENEILQLFPKELLEHYRTKKRGKIYARCSYAKNKRGRSSPQDAKRRRVAETRDPRLRRSLRRL</sequence>
<name>B4G8B7_DROPE</name>
<dbReference type="OrthoDB" id="3598281at2759"/>
<feature type="region of interest" description="Disordered" evidence="1">
    <location>
        <begin position="277"/>
        <end position="297"/>
    </location>
</feature>
<organism evidence="3">
    <name type="scientific">Drosophila persimilis</name>
    <name type="common">Fruit fly</name>
    <dbReference type="NCBI Taxonomy" id="7234"/>
    <lineage>
        <taxon>Eukaryota</taxon>
        <taxon>Metazoa</taxon>
        <taxon>Ecdysozoa</taxon>
        <taxon>Arthropoda</taxon>
        <taxon>Hexapoda</taxon>
        <taxon>Insecta</taxon>
        <taxon>Pterygota</taxon>
        <taxon>Neoptera</taxon>
        <taxon>Endopterygota</taxon>
        <taxon>Diptera</taxon>
        <taxon>Brachycera</taxon>
        <taxon>Muscomorpha</taxon>
        <taxon>Ephydroidea</taxon>
        <taxon>Drosophilidae</taxon>
        <taxon>Drosophila</taxon>
        <taxon>Sophophora</taxon>
    </lineage>
</organism>
<reference evidence="2 3" key="1">
    <citation type="journal article" date="2007" name="Nature">
        <title>Evolution of genes and genomes on the Drosophila phylogeny.</title>
        <authorList>
            <consortium name="Drosophila 12 Genomes Consortium"/>
            <person name="Clark A.G."/>
            <person name="Eisen M.B."/>
            <person name="Smith D.R."/>
            <person name="Bergman C.M."/>
            <person name="Oliver B."/>
            <person name="Markow T.A."/>
            <person name="Kaufman T.C."/>
            <person name="Kellis M."/>
            <person name="Gelbart W."/>
            <person name="Iyer V.N."/>
            <person name="Pollard D.A."/>
            <person name="Sackton T.B."/>
            <person name="Larracuente A.M."/>
            <person name="Singh N.D."/>
            <person name="Abad J.P."/>
            <person name="Abt D.N."/>
            <person name="Adryan B."/>
            <person name="Aguade M."/>
            <person name="Akashi H."/>
            <person name="Anderson W.W."/>
            <person name="Aquadro C.F."/>
            <person name="Ardell D.H."/>
            <person name="Arguello R."/>
            <person name="Artieri C.G."/>
            <person name="Barbash D.A."/>
            <person name="Barker D."/>
            <person name="Barsanti P."/>
            <person name="Batterham P."/>
            <person name="Batzoglou S."/>
            <person name="Begun D."/>
            <person name="Bhutkar A."/>
            <person name="Blanco E."/>
            <person name="Bosak S.A."/>
            <person name="Bradley R.K."/>
            <person name="Brand A.D."/>
            <person name="Brent M.R."/>
            <person name="Brooks A.N."/>
            <person name="Brown R.H."/>
            <person name="Butlin R.K."/>
            <person name="Caggese C."/>
            <person name="Calvi B.R."/>
            <person name="Bernardo de Carvalho A."/>
            <person name="Caspi A."/>
            <person name="Castrezana S."/>
            <person name="Celniker S.E."/>
            <person name="Chang J.L."/>
            <person name="Chapple C."/>
            <person name="Chatterji S."/>
            <person name="Chinwalla A."/>
            <person name="Civetta A."/>
            <person name="Clifton S.W."/>
            <person name="Comeron J.M."/>
            <person name="Costello J.C."/>
            <person name="Coyne J.A."/>
            <person name="Daub J."/>
            <person name="David R.G."/>
            <person name="Delcher A.L."/>
            <person name="Delehaunty K."/>
            <person name="Do C.B."/>
            <person name="Ebling H."/>
            <person name="Edwards K."/>
            <person name="Eickbush T."/>
            <person name="Evans J.D."/>
            <person name="Filipski A."/>
            <person name="Findeiss S."/>
            <person name="Freyhult E."/>
            <person name="Fulton L."/>
            <person name="Fulton R."/>
            <person name="Garcia A.C."/>
            <person name="Gardiner A."/>
            <person name="Garfield D.A."/>
            <person name="Garvin B.E."/>
            <person name="Gibson G."/>
            <person name="Gilbert D."/>
            <person name="Gnerre S."/>
            <person name="Godfrey J."/>
            <person name="Good R."/>
            <person name="Gotea V."/>
            <person name="Gravely B."/>
            <person name="Greenberg A.J."/>
            <person name="Griffiths-Jones S."/>
            <person name="Gross S."/>
            <person name="Guigo R."/>
            <person name="Gustafson E.A."/>
            <person name="Haerty W."/>
            <person name="Hahn M.W."/>
            <person name="Halligan D.L."/>
            <person name="Halpern A.L."/>
            <person name="Halter G.M."/>
            <person name="Han M.V."/>
            <person name="Heger A."/>
            <person name="Hillier L."/>
            <person name="Hinrichs A.S."/>
            <person name="Holmes I."/>
            <person name="Hoskins R.A."/>
            <person name="Hubisz M.J."/>
            <person name="Hultmark D."/>
            <person name="Huntley M.A."/>
            <person name="Jaffe D.B."/>
            <person name="Jagadeeshan S."/>
            <person name="Jeck W.R."/>
            <person name="Johnson J."/>
            <person name="Jones C.D."/>
            <person name="Jordan W.C."/>
            <person name="Karpen G.H."/>
            <person name="Kataoka E."/>
            <person name="Keightley P.D."/>
            <person name="Kheradpour P."/>
            <person name="Kirkness E.F."/>
            <person name="Koerich L.B."/>
            <person name="Kristiansen K."/>
            <person name="Kudrna D."/>
            <person name="Kulathinal R.J."/>
            <person name="Kumar S."/>
            <person name="Kwok R."/>
            <person name="Lander E."/>
            <person name="Langley C.H."/>
            <person name="Lapoint R."/>
            <person name="Lazzaro B.P."/>
            <person name="Lee S.J."/>
            <person name="Levesque L."/>
            <person name="Li R."/>
            <person name="Lin C.F."/>
            <person name="Lin M.F."/>
            <person name="Lindblad-Toh K."/>
            <person name="Llopart A."/>
            <person name="Long M."/>
            <person name="Low L."/>
            <person name="Lozovsky E."/>
            <person name="Lu J."/>
            <person name="Luo M."/>
            <person name="Machado C.A."/>
            <person name="Makalowski W."/>
            <person name="Marzo M."/>
            <person name="Matsuda M."/>
            <person name="Matzkin L."/>
            <person name="McAllister B."/>
            <person name="McBride C.S."/>
            <person name="McKernan B."/>
            <person name="McKernan K."/>
            <person name="Mendez-Lago M."/>
            <person name="Minx P."/>
            <person name="Mollenhauer M.U."/>
            <person name="Montooth K."/>
            <person name="Mount S.M."/>
            <person name="Mu X."/>
            <person name="Myers E."/>
            <person name="Negre B."/>
            <person name="Newfeld S."/>
            <person name="Nielsen R."/>
            <person name="Noor M.A."/>
            <person name="O'Grady P."/>
            <person name="Pachter L."/>
            <person name="Papaceit M."/>
            <person name="Parisi M.J."/>
            <person name="Parisi M."/>
            <person name="Parts L."/>
            <person name="Pedersen J.S."/>
            <person name="Pesole G."/>
            <person name="Phillippy A.M."/>
            <person name="Ponting C.P."/>
            <person name="Pop M."/>
            <person name="Porcelli D."/>
            <person name="Powell J.R."/>
            <person name="Prohaska S."/>
            <person name="Pruitt K."/>
            <person name="Puig M."/>
            <person name="Quesneville H."/>
            <person name="Ram K.R."/>
            <person name="Rand D."/>
            <person name="Rasmussen M.D."/>
            <person name="Reed L.K."/>
            <person name="Reenan R."/>
            <person name="Reily A."/>
            <person name="Remington K.A."/>
            <person name="Rieger T.T."/>
            <person name="Ritchie M.G."/>
            <person name="Robin C."/>
            <person name="Rogers Y.H."/>
            <person name="Rohde C."/>
            <person name="Rozas J."/>
            <person name="Rubenfield M.J."/>
            <person name="Ruiz A."/>
            <person name="Russo S."/>
            <person name="Salzberg S.L."/>
            <person name="Sanchez-Gracia A."/>
            <person name="Saranga D.J."/>
            <person name="Sato H."/>
            <person name="Schaeffer S.W."/>
            <person name="Schatz M.C."/>
            <person name="Schlenke T."/>
            <person name="Schwartz R."/>
            <person name="Segarra C."/>
            <person name="Singh R.S."/>
            <person name="Sirot L."/>
            <person name="Sirota M."/>
            <person name="Sisneros N.B."/>
            <person name="Smith C.D."/>
            <person name="Smith T.F."/>
            <person name="Spieth J."/>
            <person name="Stage D.E."/>
            <person name="Stark A."/>
            <person name="Stephan W."/>
            <person name="Strausberg R.L."/>
            <person name="Strempel S."/>
            <person name="Sturgill D."/>
            <person name="Sutton G."/>
            <person name="Sutton G.G."/>
            <person name="Tao W."/>
            <person name="Teichmann S."/>
            <person name="Tobari Y.N."/>
            <person name="Tomimura Y."/>
            <person name="Tsolas J.M."/>
            <person name="Valente V.L."/>
            <person name="Venter E."/>
            <person name="Venter J.C."/>
            <person name="Vicario S."/>
            <person name="Vieira F.G."/>
            <person name="Vilella A.J."/>
            <person name="Villasante A."/>
            <person name="Walenz B."/>
            <person name="Wang J."/>
            <person name="Wasserman M."/>
            <person name="Watts T."/>
            <person name="Wilson D."/>
            <person name="Wilson R.K."/>
            <person name="Wing R.A."/>
            <person name="Wolfner M.F."/>
            <person name="Wong A."/>
            <person name="Wong G.K."/>
            <person name="Wu C.I."/>
            <person name="Wu G."/>
            <person name="Yamamoto D."/>
            <person name="Yang H.P."/>
            <person name="Yang S.P."/>
            <person name="Yorke J.A."/>
            <person name="Yoshida K."/>
            <person name="Zdobnov E."/>
            <person name="Zhang P."/>
            <person name="Zhang Y."/>
            <person name="Zimin A.V."/>
            <person name="Baldwin J."/>
            <person name="Abdouelleil A."/>
            <person name="Abdulkadir J."/>
            <person name="Abebe A."/>
            <person name="Abera B."/>
            <person name="Abreu J."/>
            <person name="Acer S.C."/>
            <person name="Aftuck L."/>
            <person name="Alexander A."/>
            <person name="An P."/>
            <person name="Anderson E."/>
            <person name="Anderson S."/>
            <person name="Arachi H."/>
            <person name="Azer M."/>
            <person name="Bachantsang P."/>
            <person name="Barry A."/>
            <person name="Bayul T."/>
            <person name="Berlin A."/>
            <person name="Bessette D."/>
            <person name="Bloom T."/>
            <person name="Blye J."/>
            <person name="Boguslavskiy L."/>
            <person name="Bonnet C."/>
            <person name="Boukhgalter B."/>
            <person name="Bourzgui I."/>
            <person name="Brown A."/>
            <person name="Cahill P."/>
            <person name="Channer S."/>
            <person name="Cheshatsang Y."/>
            <person name="Chuda L."/>
            <person name="Citroen M."/>
            <person name="Collymore A."/>
            <person name="Cooke P."/>
            <person name="Costello M."/>
            <person name="D'Aco K."/>
            <person name="Daza R."/>
            <person name="De Haan G."/>
            <person name="DeGray S."/>
            <person name="DeMaso C."/>
            <person name="Dhargay N."/>
            <person name="Dooley K."/>
            <person name="Dooley E."/>
            <person name="Doricent M."/>
            <person name="Dorje P."/>
            <person name="Dorjee K."/>
            <person name="Dupes A."/>
            <person name="Elong R."/>
            <person name="Falk J."/>
            <person name="Farina A."/>
            <person name="Faro S."/>
            <person name="Ferguson D."/>
            <person name="Fisher S."/>
            <person name="Foley C.D."/>
            <person name="Franke A."/>
            <person name="Friedrich D."/>
            <person name="Gadbois L."/>
            <person name="Gearin G."/>
            <person name="Gearin C.R."/>
            <person name="Giannoukos G."/>
            <person name="Goode T."/>
            <person name="Graham J."/>
            <person name="Grandbois E."/>
            <person name="Grewal S."/>
            <person name="Gyaltsen K."/>
            <person name="Hafez N."/>
            <person name="Hagos B."/>
            <person name="Hall J."/>
            <person name="Henson C."/>
            <person name="Hollinger A."/>
            <person name="Honan T."/>
            <person name="Huard M.D."/>
            <person name="Hughes L."/>
            <person name="Hurhula B."/>
            <person name="Husby M.E."/>
            <person name="Kamat A."/>
            <person name="Kanga B."/>
            <person name="Kashin S."/>
            <person name="Khazanovich D."/>
            <person name="Kisner P."/>
            <person name="Lance K."/>
            <person name="Lara M."/>
            <person name="Lee W."/>
            <person name="Lennon N."/>
            <person name="Letendre F."/>
            <person name="LeVine R."/>
            <person name="Lipovsky A."/>
            <person name="Liu X."/>
            <person name="Liu J."/>
            <person name="Liu S."/>
            <person name="Lokyitsang T."/>
            <person name="Lokyitsang Y."/>
            <person name="Lubonja R."/>
            <person name="Lui A."/>
            <person name="MacDonald P."/>
            <person name="Magnisalis V."/>
            <person name="Maru K."/>
            <person name="Matthews C."/>
            <person name="McCusker W."/>
            <person name="McDonough S."/>
            <person name="Mehta T."/>
            <person name="Meldrim J."/>
            <person name="Meneus L."/>
            <person name="Mihai O."/>
            <person name="Mihalev A."/>
            <person name="Mihova T."/>
            <person name="Mittelman R."/>
            <person name="Mlenga V."/>
            <person name="Montmayeur A."/>
            <person name="Mulrain L."/>
            <person name="Navidi A."/>
            <person name="Naylor J."/>
            <person name="Negash T."/>
            <person name="Nguyen T."/>
            <person name="Nguyen N."/>
            <person name="Nicol R."/>
            <person name="Norbu C."/>
            <person name="Norbu N."/>
            <person name="Novod N."/>
            <person name="O'Neill B."/>
            <person name="Osman S."/>
            <person name="Markiewicz E."/>
            <person name="Oyono O.L."/>
            <person name="Patti C."/>
            <person name="Phunkhang P."/>
            <person name="Pierre F."/>
            <person name="Priest M."/>
            <person name="Raghuraman S."/>
            <person name="Rege F."/>
            <person name="Reyes R."/>
            <person name="Rise C."/>
            <person name="Rogov P."/>
            <person name="Ross K."/>
            <person name="Ryan E."/>
            <person name="Settipalli S."/>
            <person name="Shea T."/>
            <person name="Sherpa N."/>
            <person name="Shi L."/>
            <person name="Shih D."/>
            <person name="Sparrow T."/>
            <person name="Spaulding J."/>
            <person name="Stalker J."/>
            <person name="Stange-Thomann N."/>
            <person name="Stavropoulos S."/>
            <person name="Stone C."/>
            <person name="Strader C."/>
            <person name="Tesfaye S."/>
            <person name="Thomson T."/>
            <person name="Thoulutsang Y."/>
            <person name="Thoulutsang D."/>
            <person name="Topham K."/>
            <person name="Topping I."/>
            <person name="Tsamla T."/>
            <person name="Vassiliev H."/>
            <person name="Vo A."/>
            <person name="Wangchuk T."/>
            <person name="Wangdi T."/>
            <person name="Weiand M."/>
            <person name="Wilkinson J."/>
            <person name="Wilson A."/>
            <person name="Yadav S."/>
            <person name="Young G."/>
            <person name="Yu Q."/>
            <person name="Zembek L."/>
            <person name="Zhong D."/>
            <person name="Zimmer A."/>
            <person name="Zwirko Z."/>
            <person name="Jaffe D.B."/>
            <person name="Alvarez P."/>
            <person name="Brockman W."/>
            <person name="Butler J."/>
            <person name="Chin C."/>
            <person name="Gnerre S."/>
            <person name="Grabherr M."/>
            <person name="Kleber M."/>
            <person name="Mauceli E."/>
            <person name="MacCallum I."/>
        </authorList>
    </citation>
    <scope>NUCLEOTIDE SEQUENCE [LARGE SCALE GENOMIC DNA]</scope>
    <source>
        <strain evidence="3">MSH-3 / Tucson 14011-0111.49</strain>
    </source>
</reference>
<dbReference type="Gene3D" id="1.10.150.50">
    <property type="entry name" value="Transcription Factor, Ets-1"/>
    <property type="match status" value="1"/>
</dbReference>
<evidence type="ECO:0000256" key="1">
    <source>
        <dbReference type="SAM" id="MobiDB-lite"/>
    </source>
</evidence>
<dbReference type="InterPro" id="IPR031934">
    <property type="entry name" value="DUF4769"/>
</dbReference>
<evidence type="ECO:0000313" key="3">
    <source>
        <dbReference type="Proteomes" id="UP000008744"/>
    </source>
</evidence>
<dbReference type="EMBL" id="CH479180">
    <property type="protein sequence ID" value="EDW28597.1"/>
    <property type="molecule type" value="Genomic_DNA"/>
</dbReference>
<accession>B4G8B7</accession>
<dbReference type="Pfam" id="PF15992">
    <property type="entry name" value="DUF4769"/>
    <property type="match status" value="1"/>
</dbReference>
<dbReference type="HOGENOM" id="CLU_848031_0_0_1"/>
<dbReference type="Proteomes" id="UP000008744">
    <property type="component" value="Unassembled WGS sequence"/>
</dbReference>
<evidence type="ECO:0000313" key="2">
    <source>
        <dbReference type="EMBL" id="EDW28597.1"/>
    </source>
</evidence>
<keyword evidence="3" id="KW-1185">Reference proteome</keyword>
<dbReference type="OMA" id="FRMGTRI"/>
<dbReference type="AlphaFoldDB" id="B4G8B7"/>